<keyword evidence="1" id="KW-0812">Transmembrane</keyword>
<keyword evidence="3" id="KW-1185">Reference proteome</keyword>
<gene>
    <name evidence="2" type="ORF">DY000_02008141</name>
</gene>
<feature type="transmembrane region" description="Helical" evidence="1">
    <location>
        <begin position="222"/>
        <end position="242"/>
    </location>
</feature>
<keyword evidence="1" id="KW-0472">Membrane</keyword>
<evidence type="ECO:0008006" key="4">
    <source>
        <dbReference type="Google" id="ProtNLM"/>
    </source>
</evidence>
<reference evidence="2 3" key="1">
    <citation type="journal article" date="2020" name="BMC Genomics">
        <title>Intraspecific diversification of the crop wild relative Brassica cretica Lam. using demographic model selection.</title>
        <authorList>
            <person name="Kioukis A."/>
            <person name="Michalopoulou V.A."/>
            <person name="Briers L."/>
            <person name="Pirintsos S."/>
            <person name="Studholme D.J."/>
            <person name="Pavlidis P."/>
            <person name="Sarris P.F."/>
        </authorList>
    </citation>
    <scope>NUCLEOTIDE SEQUENCE [LARGE SCALE GENOMIC DNA]</scope>
    <source>
        <strain evidence="3">cv. PFS-1207/04</strain>
    </source>
</reference>
<dbReference type="EMBL" id="QGKV02000832">
    <property type="protein sequence ID" value="KAF3542735.1"/>
    <property type="molecule type" value="Genomic_DNA"/>
</dbReference>
<feature type="transmembrane region" description="Helical" evidence="1">
    <location>
        <begin position="182"/>
        <end position="202"/>
    </location>
</feature>
<evidence type="ECO:0000313" key="2">
    <source>
        <dbReference type="EMBL" id="KAF3542735.1"/>
    </source>
</evidence>
<proteinExistence type="predicted"/>
<comment type="caution">
    <text evidence="2">The sequence shown here is derived from an EMBL/GenBank/DDBJ whole genome shotgun (WGS) entry which is preliminary data.</text>
</comment>
<accession>A0ABQ7BT29</accession>
<feature type="transmembrane region" description="Helical" evidence="1">
    <location>
        <begin position="123"/>
        <end position="143"/>
    </location>
</feature>
<evidence type="ECO:0000313" key="3">
    <source>
        <dbReference type="Proteomes" id="UP000266723"/>
    </source>
</evidence>
<feature type="transmembrane region" description="Helical" evidence="1">
    <location>
        <begin position="155"/>
        <end position="175"/>
    </location>
</feature>
<dbReference type="Proteomes" id="UP000266723">
    <property type="component" value="Unassembled WGS sequence"/>
</dbReference>
<protein>
    <recommendedName>
        <fullName evidence="4">Transmembrane protein</fullName>
    </recommendedName>
</protein>
<sequence length="286" mass="31932">MADSRLCFSSSLIGDQNSFTSVVSLLILFRSLHLLYSQSQKLLHHFSSSSTFRPQHNFFLAFEFPSTILHLRKDQVYEFPVVRLFLMMLYTILSLVVFNVVFLVVGLLLIVPARLGLQNLSHFLSLFFHLVALFIAGCVSGGSPFRHFCHSSASYILAGGCALGMCFPVSCLLFILCSLISLYFSSLVASQVVFHFAMFAILGLDNVFLRVCGVSLLEFWSLLFRVLWFFVGMSALCAVGFVREHVRLAGGSFVEVSSYLQGRLMQSSHGGEGCDTRMLILLARED</sequence>
<organism evidence="2 3">
    <name type="scientific">Brassica cretica</name>
    <name type="common">Mustard</name>
    <dbReference type="NCBI Taxonomy" id="69181"/>
    <lineage>
        <taxon>Eukaryota</taxon>
        <taxon>Viridiplantae</taxon>
        <taxon>Streptophyta</taxon>
        <taxon>Embryophyta</taxon>
        <taxon>Tracheophyta</taxon>
        <taxon>Spermatophyta</taxon>
        <taxon>Magnoliopsida</taxon>
        <taxon>eudicotyledons</taxon>
        <taxon>Gunneridae</taxon>
        <taxon>Pentapetalae</taxon>
        <taxon>rosids</taxon>
        <taxon>malvids</taxon>
        <taxon>Brassicales</taxon>
        <taxon>Brassicaceae</taxon>
        <taxon>Brassiceae</taxon>
        <taxon>Brassica</taxon>
    </lineage>
</organism>
<name>A0ABQ7BT29_BRACR</name>
<keyword evidence="1" id="KW-1133">Transmembrane helix</keyword>
<feature type="transmembrane region" description="Helical" evidence="1">
    <location>
        <begin position="84"/>
        <end position="111"/>
    </location>
</feature>
<evidence type="ECO:0000256" key="1">
    <source>
        <dbReference type="SAM" id="Phobius"/>
    </source>
</evidence>